<dbReference type="GO" id="GO:0006281">
    <property type="term" value="P:DNA repair"/>
    <property type="evidence" value="ECO:0007669"/>
    <property type="project" value="UniProtKB-KW"/>
</dbReference>
<keyword evidence="2" id="KW-0227">DNA damage</keyword>
<feature type="compositionally biased region" description="Basic residues" evidence="9">
    <location>
        <begin position="570"/>
        <end position="581"/>
    </location>
</feature>
<keyword evidence="1" id="KW-0547">Nucleotide-binding</keyword>
<reference evidence="11 12" key="1">
    <citation type="journal article" date="2017" name="Genome Med.">
        <title>A novel Ruminococcus gnavus clade enriched in inflammatory bowel disease patients.</title>
        <authorList>
            <person name="Hall A.B."/>
            <person name="Yassour M."/>
            <person name="Sauk J."/>
            <person name="Garner A."/>
            <person name="Jiang X."/>
            <person name="Arthur T."/>
            <person name="Lagoudas G.K."/>
            <person name="Vatanen T."/>
            <person name="Fornelos N."/>
            <person name="Wilson R."/>
            <person name="Bertha M."/>
            <person name="Cohen M."/>
            <person name="Garber J."/>
            <person name="Khalili H."/>
            <person name="Gevers D."/>
            <person name="Ananthakrishnan A.N."/>
            <person name="Kugathasan S."/>
            <person name="Lander E.S."/>
            <person name="Blainey P."/>
            <person name="Vlamakis H."/>
            <person name="Xavier R.J."/>
            <person name="Huttenhower C."/>
        </authorList>
    </citation>
    <scope>NUCLEOTIDE SEQUENCE [LARGE SCALE GENOMIC DNA]</scope>
    <source>
        <strain evidence="11 12">RJX1125</strain>
    </source>
</reference>
<keyword evidence="4" id="KW-0347">Helicase</keyword>
<feature type="coiled-coil region" evidence="8">
    <location>
        <begin position="174"/>
        <end position="205"/>
    </location>
</feature>
<evidence type="ECO:0000256" key="7">
    <source>
        <dbReference type="ARBA" id="ARBA00023204"/>
    </source>
</evidence>
<evidence type="ECO:0000256" key="6">
    <source>
        <dbReference type="ARBA" id="ARBA00023125"/>
    </source>
</evidence>
<name>A0A2N5PMK6_MEDGN</name>
<dbReference type="InterPro" id="IPR038726">
    <property type="entry name" value="PDDEXK_AddAB-type"/>
</dbReference>
<dbReference type="GO" id="GO:0003677">
    <property type="term" value="F:DNA binding"/>
    <property type="evidence" value="ECO:0007669"/>
    <property type="project" value="UniProtKB-KW"/>
</dbReference>
<dbReference type="Pfam" id="PF12705">
    <property type="entry name" value="PDDEXK_1"/>
    <property type="match status" value="1"/>
</dbReference>
<evidence type="ECO:0000256" key="4">
    <source>
        <dbReference type="ARBA" id="ARBA00022806"/>
    </source>
</evidence>
<dbReference type="GO" id="GO:0005524">
    <property type="term" value="F:ATP binding"/>
    <property type="evidence" value="ECO:0007669"/>
    <property type="project" value="UniProtKB-KW"/>
</dbReference>
<feature type="region of interest" description="Disordered" evidence="9">
    <location>
        <begin position="489"/>
        <end position="581"/>
    </location>
</feature>
<keyword evidence="8" id="KW-0175">Coiled coil</keyword>
<keyword evidence="6" id="KW-0238">DNA-binding</keyword>
<keyword evidence="7" id="KW-0234">DNA repair</keyword>
<evidence type="ECO:0000256" key="8">
    <source>
        <dbReference type="SAM" id="Coils"/>
    </source>
</evidence>
<evidence type="ECO:0000256" key="2">
    <source>
        <dbReference type="ARBA" id="ARBA00022763"/>
    </source>
</evidence>
<protein>
    <recommendedName>
        <fullName evidence="10">PD-(D/E)XK endonuclease-like domain-containing protein</fullName>
    </recommendedName>
</protein>
<dbReference type="InterPro" id="IPR011604">
    <property type="entry name" value="PDDEXK-like_dom_sf"/>
</dbReference>
<evidence type="ECO:0000256" key="1">
    <source>
        <dbReference type="ARBA" id="ARBA00022741"/>
    </source>
</evidence>
<dbReference type="GO" id="GO:0004386">
    <property type="term" value="F:helicase activity"/>
    <property type="evidence" value="ECO:0007669"/>
    <property type="project" value="UniProtKB-KW"/>
</dbReference>
<feature type="domain" description="PD-(D/E)XK endonuclease-like" evidence="10">
    <location>
        <begin position="6"/>
        <end position="242"/>
    </location>
</feature>
<organism evidence="11 12">
    <name type="scientific">Mediterraneibacter gnavus</name>
    <name type="common">Ruminococcus gnavus</name>
    <dbReference type="NCBI Taxonomy" id="33038"/>
    <lineage>
        <taxon>Bacteria</taxon>
        <taxon>Bacillati</taxon>
        <taxon>Bacillota</taxon>
        <taxon>Clostridia</taxon>
        <taxon>Lachnospirales</taxon>
        <taxon>Lachnospiraceae</taxon>
        <taxon>Mediterraneibacter</taxon>
    </lineage>
</organism>
<proteinExistence type="predicted"/>
<dbReference type="EMBL" id="NIHT01000006">
    <property type="protein sequence ID" value="PLT76369.1"/>
    <property type="molecule type" value="Genomic_DNA"/>
</dbReference>
<dbReference type="Gene3D" id="3.90.320.10">
    <property type="match status" value="1"/>
</dbReference>
<comment type="caution">
    <text evidence="11">The sequence shown here is derived from an EMBL/GenBank/DDBJ whole genome shotgun (WGS) entry which is preliminary data.</text>
</comment>
<gene>
    <name evidence="11" type="ORF">CDL23_04960</name>
</gene>
<evidence type="ECO:0000313" key="11">
    <source>
        <dbReference type="EMBL" id="PLT76369.1"/>
    </source>
</evidence>
<sequence>MDRFHFSTAECFENCPARWFFRYGERLETLESDDPANALKIGTALHRGVETDVETALHEYFMSYPVITDDHINEAFKLQHWIPRVKEVIPDGLHEVQMQSNWYEGTMDLLVPCTKHDADLPHGQFDLYDFKYSNNQQHYMESRQLHVYKYFCEQITGKRIRNLFFVFVPKVSIKQKKTESLEDFRKRIEQEMQELDVEVKQVEYDPQKVIDFMETCMNIQFAQDFPKCQSYLCEWCEYKEYCLKGNDFMILPKAERRQVGQTTKRKLWIYGGAFSGKTTFMDSAPMPLNLNTDGNIQFVTQQYLPIKDTYEGRQKVLAWDNFKKTIDELEKKDNDFKTIIVDLLEDTYESCRLYMYDKLGITHESDDSFRAWDKVRTEFLSTIRRLMNLDYENIVLISHEDTTKDITKKSGDKITAIKPNIADKVANKIAGMVDIVARVVVEDDDSRTLNFKSNEVIFGGGRLKGITKTQIPLDWEALCEVYDEANAGSQTIHREPQDTKKEQVDNSPSDDESGQDKPQRTSRRTSRTKKEEEPAQEQEADDSQEEENPVDGAMNPPEQAEEAQEEKPARTRRTRKARGTE</sequence>
<accession>A0A2N5PMK6</accession>
<evidence type="ECO:0000256" key="5">
    <source>
        <dbReference type="ARBA" id="ARBA00022840"/>
    </source>
</evidence>
<dbReference type="RefSeq" id="WP_074017750.1">
    <property type="nucleotide sequence ID" value="NZ_NIHT01000006.1"/>
</dbReference>
<feature type="compositionally biased region" description="Basic and acidic residues" evidence="9">
    <location>
        <begin position="492"/>
        <end position="504"/>
    </location>
</feature>
<evidence type="ECO:0000256" key="9">
    <source>
        <dbReference type="SAM" id="MobiDB-lite"/>
    </source>
</evidence>
<dbReference type="Pfam" id="PF13479">
    <property type="entry name" value="AAA_24"/>
    <property type="match status" value="1"/>
</dbReference>
<dbReference type="GO" id="GO:0016787">
    <property type="term" value="F:hydrolase activity"/>
    <property type="evidence" value="ECO:0007669"/>
    <property type="project" value="UniProtKB-KW"/>
</dbReference>
<dbReference type="Proteomes" id="UP000235093">
    <property type="component" value="Unassembled WGS sequence"/>
</dbReference>
<evidence type="ECO:0000256" key="3">
    <source>
        <dbReference type="ARBA" id="ARBA00022801"/>
    </source>
</evidence>
<keyword evidence="5" id="KW-0067">ATP-binding</keyword>
<dbReference type="AlphaFoldDB" id="A0A2N5PMK6"/>
<feature type="compositionally biased region" description="Acidic residues" evidence="9">
    <location>
        <begin position="534"/>
        <end position="549"/>
    </location>
</feature>
<evidence type="ECO:0000259" key="10">
    <source>
        <dbReference type="Pfam" id="PF12705"/>
    </source>
</evidence>
<evidence type="ECO:0000313" key="12">
    <source>
        <dbReference type="Proteomes" id="UP000235093"/>
    </source>
</evidence>
<keyword evidence="3" id="KW-0378">Hydrolase</keyword>